<feature type="compositionally biased region" description="Polar residues" evidence="1">
    <location>
        <begin position="44"/>
        <end position="55"/>
    </location>
</feature>
<keyword evidence="3" id="KW-1185">Reference proteome</keyword>
<comment type="caution">
    <text evidence="2">The sequence shown here is derived from an EMBL/GenBank/DDBJ whole genome shotgun (WGS) entry which is preliminary data.</text>
</comment>
<proteinExistence type="predicted"/>
<dbReference type="Pfam" id="PF14070">
    <property type="entry name" value="YjfB_motility"/>
    <property type="match status" value="1"/>
</dbReference>
<dbReference type="EMBL" id="JBHSZV010000025">
    <property type="protein sequence ID" value="MFC7062226.1"/>
    <property type="molecule type" value="Genomic_DNA"/>
</dbReference>
<dbReference type="InterPro" id="IPR025906">
    <property type="entry name" value="YjfB_motility"/>
</dbReference>
<protein>
    <submittedName>
        <fullName evidence="2">YjfB family protein</fullName>
    </submittedName>
</protein>
<name>A0ABW2EL84_9BACI</name>
<evidence type="ECO:0000256" key="1">
    <source>
        <dbReference type="SAM" id="MobiDB-lite"/>
    </source>
</evidence>
<sequence>MDVAAASIAMSQTSLKQQTSVALMDQVKSDAETKGNQMVEMLSDSATVSHPTKGSQIDLKG</sequence>
<dbReference type="RefSeq" id="WP_204708159.1">
    <property type="nucleotide sequence ID" value="NZ_JBHSZV010000025.1"/>
</dbReference>
<feature type="region of interest" description="Disordered" evidence="1">
    <location>
        <begin position="42"/>
        <end position="61"/>
    </location>
</feature>
<accession>A0ABW2EL84</accession>
<organism evidence="2 3">
    <name type="scientific">Halobacillus seohaensis</name>
    <dbReference type="NCBI Taxonomy" id="447421"/>
    <lineage>
        <taxon>Bacteria</taxon>
        <taxon>Bacillati</taxon>
        <taxon>Bacillota</taxon>
        <taxon>Bacilli</taxon>
        <taxon>Bacillales</taxon>
        <taxon>Bacillaceae</taxon>
        <taxon>Halobacillus</taxon>
    </lineage>
</organism>
<gene>
    <name evidence="2" type="ORF">ACFQIC_10190</name>
</gene>
<evidence type="ECO:0000313" key="2">
    <source>
        <dbReference type="EMBL" id="MFC7062226.1"/>
    </source>
</evidence>
<dbReference type="Proteomes" id="UP001596410">
    <property type="component" value="Unassembled WGS sequence"/>
</dbReference>
<evidence type="ECO:0000313" key="3">
    <source>
        <dbReference type="Proteomes" id="UP001596410"/>
    </source>
</evidence>
<reference evidence="3" key="1">
    <citation type="journal article" date="2019" name="Int. J. Syst. Evol. Microbiol.">
        <title>The Global Catalogue of Microorganisms (GCM) 10K type strain sequencing project: providing services to taxonomists for standard genome sequencing and annotation.</title>
        <authorList>
            <consortium name="The Broad Institute Genomics Platform"/>
            <consortium name="The Broad Institute Genome Sequencing Center for Infectious Disease"/>
            <person name="Wu L."/>
            <person name="Ma J."/>
        </authorList>
    </citation>
    <scope>NUCLEOTIDE SEQUENCE [LARGE SCALE GENOMIC DNA]</scope>
    <source>
        <strain evidence="3">CGMCC 4.1621</strain>
    </source>
</reference>